<evidence type="ECO:0000256" key="1">
    <source>
        <dbReference type="SAM" id="Phobius"/>
    </source>
</evidence>
<keyword evidence="1" id="KW-1133">Transmembrane helix</keyword>
<keyword evidence="1" id="KW-0472">Membrane</keyword>
<organism evidence="2 3">
    <name type="scientific">Candidatus Carsonella ruddii HC isolate Thao2000</name>
    <dbReference type="NCBI Taxonomy" id="1202538"/>
    <lineage>
        <taxon>Bacteria</taxon>
        <taxon>Pseudomonadati</taxon>
        <taxon>Pseudomonadota</taxon>
        <taxon>Gammaproteobacteria</taxon>
        <taxon>Oceanospirillales</taxon>
        <taxon>Halomonadaceae</taxon>
        <taxon>Zymobacter group</taxon>
        <taxon>Candidatus Carsonella</taxon>
    </lineage>
</organism>
<feature type="transmembrane region" description="Helical" evidence="1">
    <location>
        <begin position="5"/>
        <end position="22"/>
    </location>
</feature>
<dbReference type="GO" id="GO:0016757">
    <property type="term" value="F:glycosyltransferase activity"/>
    <property type="evidence" value="ECO:0007669"/>
    <property type="project" value="UniProtKB-KW"/>
</dbReference>
<gene>
    <name evidence="2" type="primary">hisG</name>
    <name evidence="2" type="ORF">A353_056</name>
</gene>
<dbReference type="EMBL" id="CP003543">
    <property type="protein sequence ID" value="AFP83905.1"/>
    <property type="molecule type" value="Genomic_DNA"/>
</dbReference>
<proteinExistence type="predicted"/>
<keyword evidence="3" id="KW-1185">Reference proteome</keyword>
<dbReference type="Proteomes" id="UP000003934">
    <property type="component" value="Chromosome"/>
</dbReference>
<keyword evidence="2" id="KW-0328">Glycosyltransferase</keyword>
<reference evidence="2 3" key="1">
    <citation type="journal article" date="2012" name="Mol. Biol. Evol.">
        <title>Genome reduction and co-evolution between the primary and secondary bacterial symbionts of psyllids.</title>
        <authorList>
            <person name="Sloan D.B."/>
            <person name="Moran N.A."/>
        </authorList>
    </citation>
    <scope>NUCLEOTIDE SEQUENCE [LARGE SCALE GENOMIC DNA]</scope>
    <source>
        <strain evidence="2 3">HC</strain>
    </source>
</reference>
<protein>
    <submittedName>
        <fullName evidence="2">ATP phosphoribosyltransferase</fullName>
    </submittedName>
</protein>
<evidence type="ECO:0000313" key="2">
    <source>
        <dbReference type="EMBL" id="AFP83905.1"/>
    </source>
</evidence>
<name>J3TW31_CARRU</name>
<keyword evidence="2" id="KW-0808">Transferase</keyword>
<sequence length="195" mass="23664">MILELLFIFFIKIYFLMIFISIPKGRNFFNSLFFLSNLNIKLINNIFRKIILKTNRKNIFLIIIKNKDIKKINQYKIINISFIGSDLIFKKKIKKNKLFFLKSYLYINNNFFLLTKYFNICNYYNLNINIIKFNSSLEFFLKIKNIGIIDISETNITLKKNKLFPKKFIKKIIFFIIYNNLKKNIIKYIKNVKNK</sequence>
<dbReference type="HOGENOM" id="CLU_127530_0_0_6"/>
<dbReference type="Gene3D" id="3.40.190.10">
    <property type="entry name" value="Periplasmic binding protein-like II"/>
    <property type="match status" value="2"/>
</dbReference>
<dbReference type="AlphaFoldDB" id="J3TW31"/>
<evidence type="ECO:0000313" key="3">
    <source>
        <dbReference type="Proteomes" id="UP000003934"/>
    </source>
</evidence>
<keyword evidence="1" id="KW-0812">Transmembrane</keyword>
<dbReference type="KEGG" id="crh:A353_056"/>
<accession>J3TW31</accession>
<dbReference type="STRING" id="1202538.A353_056"/>
<dbReference type="SUPFAM" id="SSF53850">
    <property type="entry name" value="Periplasmic binding protein-like II"/>
    <property type="match status" value="1"/>
</dbReference>
<dbReference type="PATRIC" id="fig|1202538.3.peg.50"/>